<dbReference type="InterPro" id="IPR050266">
    <property type="entry name" value="AB_hydrolase_sf"/>
</dbReference>
<dbReference type="Pfam" id="PF00561">
    <property type="entry name" value="Abhydrolase_1"/>
    <property type="match status" value="1"/>
</dbReference>
<dbReference type="GO" id="GO:0016787">
    <property type="term" value="F:hydrolase activity"/>
    <property type="evidence" value="ECO:0007669"/>
    <property type="project" value="UniProtKB-KW"/>
</dbReference>
<dbReference type="PANTHER" id="PTHR43798:SF33">
    <property type="entry name" value="HYDROLASE, PUTATIVE (AFU_ORTHOLOGUE AFUA_2G14860)-RELATED"/>
    <property type="match status" value="1"/>
</dbReference>
<dbReference type="InterPro" id="IPR029058">
    <property type="entry name" value="AB_hydrolase_fold"/>
</dbReference>
<organism evidence="2 3">
    <name type="scientific">Salinarimonas soli</name>
    <dbReference type="NCBI Taxonomy" id="1638099"/>
    <lineage>
        <taxon>Bacteria</taxon>
        <taxon>Pseudomonadati</taxon>
        <taxon>Pseudomonadota</taxon>
        <taxon>Alphaproteobacteria</taxon>
        <taxon>Hyphomicrobiales</taxon>
        <taxon>Salinarimonadaceae</taxon>
        <taxon>Salinarimonas</taxon>
    </lineage>
</organism>
<dbReference type="RefSeq" id="WP_149817473.1">
    <property type="nucleotide sequence ID" value="NZ_VUOA01000019.1"/>
</dbReference>
<dbReference type="InterPro" id="IPR000073">
    <property type="entry name" value="AB_hydrolase_1"/>
</dbReference>
<reference evidence="2 3" key="2">
    <citation type="submission" date="2019-09" db="EMBL/GenBank/DDBJ databases">
        <authorList>
            <person name="Jin C."/>
        </authorList>
    </citation>
    <scope>NUCLEOTIDE SEQUENCE [LARGE SCALE GENOMIC DNA]</scope>
    <source>
        <strain evidence="2 3">BN140002</strain>
    </source>
</reference>
<dbReference type="AlphaFoldDB" id="A0A5B2VGC9"/>
<evidence type="ECO:0000313" key="2">
    <source>
        <dbReference type="EMBL" id="KAA2237560.1"/>
    </source>
</evidence>
<comment type="caution">
    <text evidence="2">The sequence shown here is derived from an EMBL/GenBank/DDBJ whole genome shotgun (WGS) entry which is preliminary data.</text>
</comment>
<name>A0A5B2VGC9_9HYPH</name>
<feature type="domain" description="AB hydrolase-1" evidence="1">
    <location>
        <begin position="21"/>
        <end position="256"/>
    </location>
</feature>
<dbReference type="PRINTS" id="PR00111">
    <property type="entry name" value="ABHYDROLASE"/>
</dbReference>
<dbReference type="Gene3D" id="3.40.50.1820">
    <property type="entry name" value="alpha/beta hydrolase"/>
    <property type="match status" value="1"/>
</dbReference>
<sequence>MTILTAGRFHMHLRESGSGEPVLLLHASSSSGRQWRDLQAALQDRYRVAAPDLLGYGGSSAWDPADELASRDETALLDEAVEHLGGGPVHLVGHSYGGLTALRLAMEGRVRLRSLTLYEPIAFWLLRLAGEAALYGEIRGIADTFRAAFARGDADAAARPYLDYWNGPGAWAAAPEGVRAMLRVTAAKTAREWAPAFEDDTPLAALAAGIAAPTLVLHGGVTNATTRRICGLLAGALPHAVSRAVPGAGHMGPVTHAAAVNAAIVRHIEAWSRGEDHRIQGSRAMPAGLAGGFPVQPRA</sequence>
<keyword evidence="3" id="KW-1185">Reference proteome</keyword>
<dbReference type="GO" id="GO:0016020">
    <property type="term" value="C:membrane"/>
    <property type="evidence" value="ECO:0007669"/>
    <property type="project" value="TreeGrafter"/>
</dbReference>
<evidence type="ECO:0000313" key="3">
    <source>
        <dbReference type="Proteomes" id="UP000323142"/>
    </source>
</evidence>
<dbReference type="Proteomes" id="UP000323142">
    <property type="component" value="Unassembled WGS sequence"/>
</dbReference>
<dbReference type="OrthoDB" id="9804723at2"/>
<evidence type="ECO:0000259" key="1">
    <source>
        <dbReference type="Pfam" id="PF00561"/>
    </source>
</evidence>
<gene>
    <name evidence="2" type="ORF">F0L46_11290</name>
</gene>
<protein>
    <submittedName>
        <fullName evidence="2">Alpha/beta hydrolase</fullName>
    </submittedName>
</protein>
<accession>A0A5B2VGC9</accession>
<reference evidence="2 3" key="1">
    <citation type="submission" date="2019-09" db="EMBL/GenBank/DDBJ databases">
        <title>Salinarimonas rosea gen. nov., sp. nov., a new member of the a-2 subgroup of the Proteobacteria.</title>
        <authorList>
            <person name="Liu J."/>
        </authorList>
    </citation>
    <scope>NUCLEOTIDE SEQUENCE [LARGE SCALE GENOMIC DNA]</scope>
    <source>
        <strain evidence="2 3">BN140002</strain>
    </source>
</reference>
<keyword evidence="2" id="KW-0378">Hydrolase</keyword>
<proteinExistence type="predicted"/>
<dbReference type="SUPFAM" id="SSF53474">
    <property type="entry name" value="alpha/beta-Hydrolases"/>
    <property type="match status" value="1"/>
</dbReference>
<dbReference type="PANTHER" id="PTHR43798">
    <property type="entry name" value="MONOACYLGLYCEROL LIPASE"/>
    <property type="match status" value="1"/>
</dbReference>
<dbReference type="EMBL" id="VUOA01000019">
    <property type="protein sequence ID" value="KAA2237560.1"/>
    <property type="molecule type" value="Genomic_DNA"/>
</dbReference>